<dbReference type="Gene3D" id="1.10.10.2910">
    <property type="match status" value="1"/>
</dbReference>
<evidence type="ECO:0000313" key="3">
    <source>
        <dbReference type="Proteomes" id="UP000051446"/>
    </source>
</evidence>
<accession>A0A0R2YK03</accession>
<dbReference type="PANTHER" id="PTHR43236">
    <property type="entry name" value="ANTITOXIN HIGA1"/>
    <property type="match status" value="1"/>
</dbReference>
<dbReference type="InterPro" id="IPR052345">
    <property type="entry name" value="Rad_response_metalloprotease"/>
</dbReference>
<protein>
    <recommendedName>
        <fullName evidence="1">IrrE N-terminal-like domain-containing protein</fullName>
    </recommendedName>
</protein>
<dbReference type="Pfam" id="PF06114">
    <property type="entry name" value="Peptidase_M78"/>
    <property type="match status" value="1"/>
</dbReference>
<dbReference type="Proteomes" id="UP000051446">
    <property type="component" value="Unassembled WGS sequence"/>
</dbReference>
<gene>
    <name evidence="2" type="ORF">TU73_00895</name>
</gene>
<evidence type="ECO:0000259" key="1">
    <source>
        <dbReference type="Pfam" id="PF06114"/>
    </source>
</evidence>
<sequence>MASRVLAIRKLTPPYDLEQLASAYGELEYLELPFGVDGITIGIGAATKPRILINSSAPATRRKFTLAHEIGHVVIPWHTGTIVSHLENREVDAAYSQMETEANRFAAELLMPSDWLLEAFKAASSVEHYFRSVLTQAGASKEATFNKILRPLPQPVICVQVDSASRVLSRRRSQTAPYPPERNAEVSSETFQTDCRFESFEIDGQFYMSWTFIGRDIREVDKRPWREVFNQILNDTGMQGYLQNMNGILAAAYGKNRALDEAEICGAVIRAFTKYEMFDVVTEHPLFEQFVIKRVRELKLRG</sequence>
<dbReference type="RefSeq" id="WP_057010573.1">
    <property type="nucleotide sequence ID" value="NZ_JYLH01000001.1"/>
</dbReference>
<reference evidence="2 3" key="1">
    <citation type="submission" date="2015-02" db="EMBL/GenBank/DDBJ databases">
        <title>Pseudomonas helleri sp. nov. and Pseudomonas weihenstephanensis sp. nov., isolated from raw cows milk.</title>
        <authorList>
            <person name="von Neubeck M."/>
            <person name="Huptas C."/>
            <person name="Wenning M."/>
            <person name="Scherer S."/>
        </authorList>
    </citation>
    <scope>NUCLEOTIDE SEQUENCE [LARGE SCALE GENOMIC DNA]</scope>
    <source>
        <strain evidence="2 3">DSM 17149</strain>
    </source>
</reference>
<name>A0A0R2YK03_9PSED</name>
<dbReference type="AlphaFoldDB" id="A0A0R2YK03"/>
<evidence type="ECO:0000313" key="2">
    <source>
        <dbReference type="EMBL" id="KRP48687.1"/>
    </source>
</evidence>
<dbReference type="InterPro" id="IPR010359">
    <property type="entry name" value="IrrE_HExxH"/>
</dbReference>
<dbReference type="PANTHER" id="PTHR43236:SF1">
    <property type="entry name" value="BLL7220 PROTEIN"/>
    <property type="match status" value="1"/>
</dbReference>
<comment type="caution">
    <text evidence="2">The sequence shown here is derived from an EMBL/GenBank/DDBJ whole genome shotgun (WGS) entry which is preliminary data.</text>
</comment>
<feature type="domain" description="IrrE N-terminal-like" evidence="1">
    <location>
        <begin position="48"/>
        <end position="143"/>
    </location>
</feature>
<dbReference type="PATRIC" id="fig|75588.4.peg.1856"/>
<proteinExistence type="predicted"/>
<dbReference type="EMBL" id="JYLH01000001">
    <property type="protein sequence ID" value="KRP48687.1"/>
    <property type="molecule type" value="Genomic_DNA"/>
</dbReference>
<organism evidence="2 3">
    <name type="scientific">Pseudomonas libanensis</name>
    <dbReference type="NCBI Taxonomy" id="75588"/>
    <lineage>
        <taxon>Bacteria</taxon>
        <taxon>Pseudomonadati</taxon>
        <taxon>Pseudomonadota</taxon>
        <taxon>Gammaproteobacteria</taxon>
        <taxon>Pseudomonadales</taxon>
        <taxon>Pseudomonadaceae</taxon>
        <taxon>Pseudomonas</taxon>
    </lineage>
</organism>